<reference evidence="1 2" key="2">
    <citation type="submission" date="2015-02" db="EMBL/GenBank/DDBJ databases">
        <title>The complete genome of Sphingomonas hengshuiensis sp. WHSC-8 isolated from soil of Hengshui Lake.</title>
        <authorList>
            <person name="Wei S."/>
            <person name="Guo J."/>
            <person name="Su C."/>
            <person name="Wu R."/>
            <person name="Zhang Z."/>
            <person name="Liang K."/>
            <person name="Li H."/>
            <person name="Wang T."/>
            <person name="Liu H."/>
            <person name="Zhang C."/>
            <person name="Li Z."/>
            <person name="Wang Q."/>
            <person name="Meng J."/>
        </authorList>
    </citation>
    <scope>NUCLEOTIDE SEQUENCE [LARGE SCALE GENOMIC DNA]</scope>
    <source>
        <strain evidence="1 2">WHSC-8</strain>
    </source>
</reference>
<dbReference type="Proteomes" id="UP000032300">
    <property type="component" value="Chromosome"/>
</dbReference>
<dbReference type="KEGG" id="sphi:TS85_14305"/>
<accession>A0A7U5BFX9</accession>
<dbReference type="OrthoDB" id="7572049at2"/>
<protein>
    <submittedName>
        <fullName evidence="1">Uncharacterized protein</fullName>
    </submittedName>
</protein>
<name>A0A7U5BFX9_9SPHN</name>
<evidence type="ECO:0000313" key="1">
    <source>
        <dbReference type="EMBL" id="AJP74535.1"/>
    </source>
</evidence>
<dbReference type="EMBL" id="CP010836">
    <property type="protein sequence ID" value="AJP74535.1"/>
    <property type="molecule type" value="Genomic_DNA"/>
</dbReference>
<dbReference type="AlphaFoldDB" id="A0A7U5BFX9"/>
<organism evidence="1 2">
    <name type="scientific">Sphingomonas hengshuiensis</name>
    <dbReference type="NCBI Taxonomy" id="1609977"/>
    <lineage>
        <taxon>Bacteria</taxon>
        <taxon>Pseudomonadati</taxon>
        <taxon>Pseudomonadota</taxon>
        <taxon>Alphaproteobacteria</taxon>
        <taxon>Sphingomonadales</taxon>
        <taxon>Sphingomonadaceae</taxon>
        <taxon>Sphingomonas</taxon>
    </lineage>
</organism>
<reference evidence="1 2" key="1">
    <citation type="journal article" date="2015" name="Int. J. Syst. Evol. Microbiol.">
        <title>Sphingomonas hengshuiensis sp. nov., isolated from lake wetland.</title>
        <authorList>
            <person name="Wei S."/>
            <person name="Wang T."/>
            <person name="Liu H."/>
            <person name="Zhang C."/>
            <person name="Guo J."/>
            <person name="Wang Q."/>
            <person name="Liang K."/>
            <person name="Zhang Z."/>
        </authorList>
    </citation>
    <scope>NUCLEOTIDE SEQUENCE [LARGE SCALE GENOMIC DNA]</scope>
    <source>
        <strain evidence="1 2">WHSC-8</strain>
    </source>
</reference>
<sequence length="104" mass="11309">MLTLIKTAQDGRKLEVAGLAILFDGKLEAFELLDVTDHPRRLEILHVEPAATHIAGRVALTRDEAERARAALAAAEADVIASPAAIAERFRLATIRRACREGIE</sequence>
<keyword evidence="2" id="KW-1185">Reference proteome</keyword>
<gene>
    <name evidence="1" type="ORF">TS85_14305</name>
</gene>
<dbReference type="RefSeq" id="WP_044336329.1">
    <property type="nucleotide sequence ID" value="NZ_CP010836.1"/>
</dbReference>
<evidence type="ECO:0000313" key="2">
    <source>
        <dbReference type="Proteomes" id="UP000032300"/>
    </source>
</evidence>
<proteinExistence type="predicted"/>